<keyword evidence="12" id="KW-1185">Reference proteome</keyword>
<dbReference type="Proteomes" id="UP000612282">
    <property type="component" value="Unassembled WGS sequence"/>
</dbReference>
<dbReference type="Pfam" id="PF13185">
    <property type="entry name" value="GAF_2"/>
    <property type="match status" value="1"/>
</dbReference>
<dbReference type="Pfam" id="PF02518">
    <property type="entry name" value="HATPase_c"/>
    <property type="match status" value="1"/>
</dbReference>
<dbReference type="InterPro" id="IPR005467">
    <property type="entry name" value="His_kinase_dom"/>
</dbReference>
<dbReference type="InterPro" id="IPR004358">
    <property type="entry name" value="Sig_transdc_His_kin-like_C"/>
</dbReference>
<proteinExistence type="predicted"/>
<evidence type="ECO:0000256" key="7">
    <source>
        <dbReference type="ARBA" id="ARBA00023012"/>
    </source>
</evidence>
<dbReference type="PANTHER" id="PTHR43047">
    <property type="entry name" value="TWO-COMPONENT HISTIDINE PROTEIN KINASE"/>
    <property type="match status" value="1"/>
</dbReference>
<dbReference type="SUPFAM" id="SSF55874">
    <property type="entry name" value="ATPase domain of HSP90 chaperone/DNA topoisomerase II/histidine kinase"/>
    <property type="match status" value="1"/>
</dbReference>
<dbReference type="PROSITE" id="PS50112">
    <property type="entry name" value="PAS"/>
    <property type="match status" value="1"/>
</dbReference>
<dbReference type="Pfam" id="PF00989">
    <property type="entry name" value="PAS"/>
    <property type="match status" value="1"/>
</dbReference>
<dbReference type="InterPro" id="IPR036890">
    <property type="entry name" value="HATPase_C_sf"/>
</dbReference>
<evidence type="ECO:0000256" key="2">
    <source>
        <dbReference type="ARBA" id="ARBA00004236"/>
    </source>
</evidence>
<gene>
    <name evidence="11" type="ORF">Aco03nite_050710</name>
</gene>
<dbReference type="Pfam" id="PF08448">
    <property type="entry name" value="PAS_4"/>
    <property type="match status" value="1"/>
</dbReference>
<dbReference type="SMART" id="SM00065">
    <property type="entry name" value="GAF"/>
    <property type="match status" value="2"/>
</dbReference>
<comment type="subcellular location">
    <subcellularLocation>
        <location evidence="2">Cell membrane</location>
    </subcellularLocation>
</comment>
<evidence type="ECO:0000256" key="5">
    <source>
        <dbReference type="ARBA" id="ARBA00022679"/>
    </source>
</evidence>
<dbReference type="SMART" id="SM00091">
    <property type="entry name" value="PAS"/>
    <property type="match status" value="2"/>
</dbReference>
<dbReference type="InterPro" id="IPR013656">
    <property type="entry name" value="PAS_4"/>
</dbReference>
<evidence type="ECO:0000256" key="4">
    <source>
        <dbReference type="ARBA" id="ARBA00022553"/>
    </source>
</evidence>
<dbReference type="Gene3D" id="3.30.450.20">
    <property type="entry name" value="PAS domain"/>
    <property type="match status" value="2"/>
</dbReference>
<dbReference type="InterPro" id="IPR003661">
    <property type="entry name" value="HisK_dim/P_dom"/>
</dbReference>
<dbReference type="PANTHER" id="PTHR43047:SF72">
    <property type="entry name" value="OSMOSENSING HISTIDINE PROTEIN KINASE SLN1"/>
    <property type="match status" value="1"/>
</dbReference>
<dbReference type="InterPro" id="IPR035965">
    <property type="entry name" value="PAS-like_dom_sf"/>
</dbReference>
<dbReference type="Gene3D" id="3.30.450.40">
    <property type="match status" value="2"/>
</dbReference>
<dbReference type="EMBL" id="BOMG01000061">
    <property type="protein sequence ID" value="GID56667.1"/>
    <property type="molecule type" value="Genomic_DNA"/>
</dbReference>
<evidence type="ECO:0000259" key="8">
    <source>
        <dbReference type="PROSITE" id="PS50109"/>
    </source>
</evidence>
<dbReference type="InterPro" id="IPR036097">
    <property type="entry name" value="HisK_dim/P_sf"/>
</dbReference>
<dbReference type="CDD" id="cd00082">
    <property type="entry name" value="HisKA"/>
    <property type="match status" value="1"/>
</dbReference>
<organism evidence="11 12">
    <name type="scientific">Actinoplanes couchii</name>
    <dbReference type="NCBI Taxonomy" id="403638"/>
    <lineage>
        <taxon>Bacteria</taxon>
        <taxon>Bacillati</taxon>
        <taxon>Actinomycetota</taxon>
        <taxon>Actinomycetes</taxon>
        <taxon>Micromonosporales</taxon>
        <taxon>Micromonosporaceae</taxon>
        <taxon>Actinoplanes</taxon>
    </lineage>
</organism>
<evidence type="ECO:0000259" key="9">
    <source>
        <dbReference type="PROSITE" id="PS50112"/>
    </source>
</evidence>
<feature type="domain" description="PAC" evidence="10">
    <location>
        <begin position="434"/>
        <end position="486"/>
    </location>
</feature>
<dbReference type="InterPro" id="IPR013767">
    <property type="entry name" value="PAS_fold"/>
</dbReference>
<dbReference type="PROSITE" id="PS50109">
    <property type="entry name" value="HIS_KIN"/>
    <property type="match status" value="1"/>
</dbReference>
<dbReference type="SMART" id="SM00086">
    <property type="entry name" value="PAC"/>
    <property type="match status" value="2"/>
</dbReference>
<dbReference type="InterPro" id="IPR003018">
    <property type="entry name" value="GAF"/>
</dbReference>
<keyword evidence="4" id="KW-0597">Phosphoprotein</keyword>
<keyword evidence="7" id="KW-0902">Two-component regulatory system</keyword>
<comment type="caution">
    <text evidence="11">The sequence shown here is derived from an EMBL/GenBank/DDBJ whole genome shotgun (WGS) entry which is preliminary data.</text>
</comment>
<protein>
    <recommendedName>
        <fullName evidence="3">histidine kinase</fullName>
        <ecNumber evidence="3">2.7.13.3</ecNumber>
    </recommendedName>
</protein>
<dbReference type="Pfam" id="PF01590">
    <property type="entry name" value="GAF"/>
    <property type="match status" value="1"/>
</dbReference>
<dbReference type="InterPro" id="IPR000700">
    <property type="entry name" value="PAS-assoc_C"/>
</dbReference>
<evidence type="ECO:0000259" key="10">
    <source>
        <dbReference type="PROSITE" id="PS50113"/>
    </source>
</evidence>
<name>A0ABQ3XDS6_9ACTN</name>
<dbReference type="NCBIfam" id="TIGR00229">
    <property type="entry name" value="sensory_box"/>
    <property type="match status" value="2"/>
</dbReference>
<dbReference type="CDD" id="cd00075">
    <property type="entry name" value="HATPase"/>
    <property type="match status" value="1"/>
</dbReference>
<dbReference type="InterPro" id="IPR001610">
    <property type="entry name" value="PAC"/>
</dbReference>
<keyword evidence="5" id="KW-0808">Transferase</keyword>
<dbReference type="Pfam" id="PF00512">
    <property type="entry name" value="HisKA"/>
    <property type="match status" value="1"/>
</dbReference>
<dbReference type="SMART" id="SM00388">
    <property type="entry name" value="HisKA"/>
    <property type="match status" value="1"/>
</dbReference>
<feature type="domain" description="PAC" evidence="10">
    <location>
        <begin position="561"/>
        <end position="613"/>
    </location>
</feature>
<comment type="catalytic activity">
    <reaction evidence="1">
        <text>ATP + protein L-histidine = ADP + protein N-phospho-L-histidine.</text>
        <dbReference type="EC" id="2.7.13.3"/>
    </reaction>
</comment>
<dbReference type="EC" id="2.7.13.3" evidence="3"/>
<feature type="domain" description="Histidine kinase" evidence="8">
    <location>
        <begin position="638"/>
        <end position="845"/>
    </location>
</feature>
<dbReference type="PRINTS" id="PR00344">
    <property type="entry name" value="BCTRLSENSOR"/>
</dbReference>
<dbReference type="SUPFAM" id="SSF55785">
    <property type="entry name" value="PYP-like sensor domain (PAS domain)"/>
    <property type="match status" value="2"/>
</dbReference>
<dbReference type="SUPFAM" id="SSF47384">
    <property type="entry name" value="Homodimeric domain of signal transducing histidine kinase"/>
    <property type="match status" value="1"/>
</dbReference>
<evidence type="ECO:0000256" key="6">
    <source>
        <dbReference type="ARBA" id="ARBA00022777"/>
    </source>
</evidence>
<dbReference type="SUPFAM" id="SSF55781">
    <property type="entry name" value="GAF domain-like"/>
    <property type="match status" value="2"/>
</dbReference>
<keyword evidence="6" id="KW-0418">Kinase</keyword>
<sequence>MVSPLSGEALGDPGRLRVLRATGLLDENAGAVLDRLTGLAARLVRAPVAMISMVDEDRQVFPSAVGLPEPWAGGTPRSHSFCRQVVASDVPLIVTDAREDWRVRDDPAIDDIGIVAYAGFPIRAPRGQTLGSFCVIDHRPRVWSTEELSVVGELAAAIEAEIATRLSPDGTMPRPGETERLRTIIAVQREVAAAAADRDTALDLIVRRAMEALPGAEGALIGLVDGEDLLVVATAGALGGHGRARVGIASSLAGRVVTSGTTVRCDDTVADDRVDHGSSIAADVRSIVIAPLLDGGRVFGTLGVSSSRPLAFDDADTEQLTLLADALTGALRHADDAAHRERALGRATEAVSALKAGEQELLQRAQLLDLTQDAVVVRDLDGRITYWNPAAERVYGWALQDAAGHDMDRLLGTIWAGDCTRESIAAALYGRDVWAGELEHRRADGRRVTVLSRKALQRDADGSPVAVLSIDTDITARRAAEQALRDSERRFRSQFAHSATGQIIRGADDVIQEVNPAFAAMLGYPGDALVGTTVAGHLTAETRLARNRELAALVTGQADSYQMQGQVIRADGSLLDVSTTVSAIRDESGRPERFVCLFQDISDRMAAEAARDAATADLADRNRELENTNRLKQDLMGMLGHEIGNPLTSILGYTETLIDGWDSLPAARQLDMMDAIDRNAHLIDGIVREVLTLVALDAGRITATPETVPVAGYLELARANSNSVTTVLDCPAGLTASVQPGHLTQILTNLLSNARKYGGGATSITARADGDTVRIAVEDHGPGVPAELRPHLFERFSRARATARTVSGTGLGLFIVRELARANGGDMHWEPAPEQGSIFVLTIPA</sequence>
<dbReference type="InterPro" id="IPR003594">
    <property type="entry name" value="HATPase_dom"/>
</dbReference>
<dbReference type="Gene3D" id="3.30.565.10">
    <property type="entry name" value="Histidine kinase-like ATPase, C-terminal domain"/>
    <property type="match status" value="1"/>
</dbReference>
<evidence type="ECO:0000313" key="11">
    <source>
        <dbReference type="EMBL" id="GID56667.1"/>
    </source>
</evidence>
<dbReference type="InterPro" id="IPR000014">
    <property type="entry name" value="PAS"/>
</dbReference>
<dbReference type="CDD" id="cd00130">
    <property type="entry name" value="PAS"/>
    <property type="match status" value="2"/>
</dbReference>
<dbReference type="Gene3D" id="1.10.287.130">
    <property type="match status" value="1"/>
</dbReference>
<reference evidence="11 12" key="1">
    <citation type="submission" date="2021-01" db="EMBL/GenBank/DDBJ databases">
        <title>Whole genome shotgun sequence of Actinoplanes couchii NBRC 106145.</title>
        <authorList>
            <person name="Komaki H."/>
            <person name="Tamura T."/>
        </authorList>
    </citation>
    <scope>NUCLEOTIDE SEQUENCE [LARGE SCALE GENOMIC DNA]</scope>
    <source>
        <strain evidence="11 12">NBRC 106145</strain>
    </source>
</reference>
<evidence type="ECO:0000256" key="3">
    <source>
        <dbReference type="ARBA" id="ARBA00012438"/>
    </source>
</evidence>
<dbReference type="PROSITE" id="PS50113">
    <property type="entry name" value="PAC"/>
    <property type="match status" value="2"/>
</dbReference>
<accession>A0ABQ3XDS6</accession>
<dbReference type="InterPro" id="IPR029016">
    <property type="entry name" value="GAF-like_dom_sf"/>
</dbReference>
<feature type="domain" description="PAS" evidence="9">
    <location>
        <begin position="366"/>
        <end position="404"/>
    </location>
</feature>
<evidence type="ECO:0000313" key="12">
    <source>
        <dbReference type="Proteomes" id="UP000612282"/>
    </source>
</evidence>
<evidence type="ECO:0000256" key="1">
    <source>
        <dbReference type="ARBA" id="ARBA00000085"/>
    </source>
</evidence>
<dbReference type="SMART" id="SM00387">
    <property type="entry name" value="HATPase_c"/>
    <property type="match status" value="1"/>
</dbReference>